<sequence>MSPDGRGELGRATIVPMPDPTAALQAVRTSTADLLKGLEEHRWSDDELRAPSRCAGWTRGHVLTHLARNADGIAATLAGALRGEVVPRYPGGGRGRDQEIEDGAPRPALALLADVSESAERLDRVFGAVQEAGRWDARTDGGLTAADWPARRLREVEIHRVDLAGDYGPDRWPPLLVAELLPGVMTSLAERVATGVHVVVDAAGSVAPEPAGQEWTVGDGAVEVRGPDWAVLAWATGRGAAATGLGEAPGLAPWR</sequence>
<keyword evidence="2" id="KW-0413">Isomerase</keyword>
<dbReference type="EMBL" id="FQVU01000002">
    <property type="protein sequence ID" value="SHG07431.1"/>
    <property type="molecule type" value="Genomic_DNA"/>
</dbReference>
<dbReference type="NCBIfam" id="TIGR03083">
    <property type="entry name" value="maleylpyruvate isomerase family mycothiol-dependent enzyme"/>
    <property type="match status" value="1"/>
</dbReference>
<evidence type="ECO:0000313" key="3">
    <source>
        <dbReference type="Proteomes" id="UP000186132"/>
    </source>
</evidence>
<dbReference type="GO" id="GO:0046872">
    <property type="term" value="F:metal ion binding"/>
    <property type="evidence" value="ECO:0007669"/>
    <property type="project" value="InterPro"/>
</dbReference>
<dbReference type="STRING" id="1206085.SAMN05443575_1299"/>
<dbReference type="AlphaFoldDB" id="A0A1M5GUN6"/>
<dbReference type="Gene3D" id="1.20.120.450">
    <property type="entry name" value="dinb family like domain"/>
    <property type="match status" value="1"/>
</dbReference>
<dbReference type="GO" id="GO:0016853">
    <property type="term" value="F:isomerase activity"/>
    <property type="evidence" value="ECO:0007669"/>
    <property type="project" value="UniProtKB-KW"/>
</dbReference>
<organism evidence="2 3">
    <name type="scientific">Jatrophihabitans endophyticus</name>
    <dbReference type="NCBI Taxonomy" id="1206085"/>
    <lineage>
        <taxon>Bacteria</taxon>
        <taxon>Bacillati</taxon>
        <taxon>Actinomycetota</taxon>
        <taxon>Actinomycetes</taxon>
        <taxon>Jatrophihabitantales</taxon>
        <taxon>Jatrophihabitantaceae</taxon>
        <taxon>Jatrophihabitans</taxon>
    </lineage>
</organism>
<name>A0A1M5GUN6_9ACTN</name>
<dbReference type="InterPro" id="IPR024344">
    <property type="entry name" value="MDMPI_metal-binding"/>
</dbReference>
<reference evidence="2 3" key="1">
    <citation type="submission" date="2016-11" db="EMBL/GenBank/DDBJ databases">
        <authorList>
            <person name="Jaros S."/>
            <person name="Januszkiewicz K."/>
            <person name="Wedrychowicz H."/>
        </authorList>
    </citation>
    <scope>NUCLEOTIDE SEQUENCE [LARGE SCALE GENOMIC DNA]</scope>
    <source>
        <strain evidence="2 3">DSM 45627</strain>
    </source>
</reference>
<dbReference type="InterPro" id="IPR034660">
    <property type="entry name" value="DinB/YfiT-like"/>
</dbReference>
<dbReference type="InterPro" id="IPR017517">
    <property type="entry name" value="Maleyloyr_isom"/>
</dbReference>
<dbReference type="SUPFAM" id="SSF109854">
    <property type="entry name" value="DinB/YfiT-like putative metalloenzymes"/>
    <property type="match status" value="1"/>
</dbReference>
<keyword evidence="2" id="KW-0670">Pyruvate</keyword>
<accession>A0A1M5GUN6</accession>
<proteinExistence type="predicted"/>
<keyword evidence="3" id="KW-1185">Reference proteome</keyword>
<evidence type="ECO:0000259" key="1">
    <source>
        <dbReference type="Pfam" id="PF11716"/>
    </source>
</evidence>
<protein>
    <submittedName>
        <fullName evidence="2">Maleylpyruvate isomerase</fullName>
    </submittedName>
</protein>
<evidence type="ECO:0000313" key="2">
    <source>
        <dbReference type="EMBL" id="SHG07431.1"/>
    </source>
</evidence>
<feature type="domain" description="Mycothiol-dependent maleylpyruvate isomerase metal-binding" evidence="1">
    <location>
        <begin position="44"/>
        <end position="164"/>
    </location>
</feature>
<dbReference type="Proteomes" id="UP000186132">
    <property type="component" value="Unassembled WGS sequence"/>
</dbReference>
<dbReference type="Pfam" id="PF11716">
    <property type="entry name" value="MDMPI_N"/>
    <property type="match status" value="1"/>
</dbReference>
<gene>
    <name evidence="2" type="ORF">SAMN05443575_1299</name>
</gene>